<keyword evidence="3" id="KW-1185">Reference proteome</keyword>
<protein>
    <recommendedName>
        <fullName evidence="4">DUF3060 domain-containing protein</fullName>
    </recommendedName>
</protein>
<dbReference type="PATRIC" id="fig|280871.6.peg.580"/>
<evidence type="ECO:0000256" key="1">
    <source>
        <dbReference type="SAM" id="MobiDB-lite"/>
    </source>
</evidence>
<evidence type="ECO:0008006" key="4">
    <source>
        <dbReference type="Google" id="ProtNLM"/>
    </source>
</evidence>
<comment type="caution">
    <text evidence="2">The sequence shown here is derived from an EMBL/GenBank/DDBJ whole genome shotgun (WGS) entry which is preliminary data.</text>
</comment>
<dbReference type="PROSITE" id="PS51257">
    <property type="entry name" value="PROKAR_LIPOPROTEIN"/>
    <property type="match status" value="1"/>
</dbReference>
<dbReference type="OrthoDB" id="4752871at2"/>
<dbReference type="AlphaFoldDB" id="A0A0D1K0F0"/>
<evidence type="ECO:0000313" key="3">
    <source>
        <dbReference type="Proteomes" id="UP000032221"/>
    </source>
</evidence>
<name>A0A0D1K0F0_9MYCO</name>
<dbReference type="Pfam" id="PF11259">
    <property type="entry name" value="DUF3060"/>
    <property type="match status" value="1"/>
</dbReference>
<dbReference type="Proteomes" id="UP000032221">
    <property type="component" value="Unassembled WGS sequence"/>
</dbReference>
<evidence type="ECO:0000313" key="2">
    <source>
        <dbReference type="EMBL" id="KIU18394.1"/>
    </source>
</evidence>
<accession>A0A0D1K0F0</accession>
<sequence>MNPNRIAIAAGVVAAAALVLTGCGSQDNKTGGTGSSAAGTAGTSAAAPTTAQVEVGNTINYSAVGTTREIDCGTGKSLTVGGANNTLTVKGTCAKANIGGTDNKVTFEKVDQELDVVGMHATVTYKDGAPKVNNTGTGNTVSKG</sequence>
<dbReference type="InterPro" id="IPR021417">
    <property type="entry name" value="DUF3060"/>
</dbReference>
<reference evidence="2 3" key="1">
    <citation type="submission" date="2015-01" db="EMBL/GenBank/DDBJ databases">
        <title>Genome sequence of Mycobacterium llatzerense and Mycobacterium immunogenum recovered from brain abscess.</title>
        <authorList>
            <person name="Greninger A.L."/>
            <person name="Langelier C."/>
            <person name="Cunningham G."/>
            <person name="Chiu C.Y."/>
            <person name="Miller S."/>
        </authorList>
    </citation>
    <scope>NUCLEOTIDE SEQUENCE [LARGE SCALE GENOMIC DNA]</scope>
    <source>
        <strain evidence="2 3">CLUC14</strain>
    </source>
</reference>
<feature type="region of interest" description="Disordered" evidence="1">
    <location>
        <begin position="29"/>
        <end position="48"/>
    </location>
</feature>
<dbReference type="STRING" id="280871.TL10_02875"/>
<dbReference type="EMBL" id="JXST01000003">
    <property type="protein sequence ID" value="KIU18394.1"/>
    <property type="molecule type" value="Genomic_DNA"/>
</dbReference>
<feature type="compositionally biased region" description="Low complexity" evidence="1">
    <location>
        <begin position="35"/>
        <end position="48"/>
    </location>
</feature>
<gene>
    <name evidence="2" type="ORF">TL10_02875</name>
</gene>
<proteinExistence type="predicted"/>
<organism evidence="2 3">
    <name type="scientific">Mycolicibacterium llatzerense</name>
    <dbReference type="NCBI Taxonomy" id="280871"/>
    <lineage>
        <taxon>Bacteria</taxon>
        <taxon>Bacillati</taxon>
        <taxon>Actinomycetota</taxon>
        <taxon>Actinomycetes</taxon>
        <taxon>Mycobacteriales</taxon>
        <taxon>Mycobacteriaceae</taxon>
        <taxon>Mycolicibacterium</taxon>
    </lineage>
</organism>
<dbReference type="RefSeq" id="WP_043984437.1">
    <property type="nucleotide sequence ID" value="NZ_BAAARC010000007.1"/>
</dbReference>